<keyword evidence="9" id="KW-1185">Reference proteome</keyword>
<feature type="domain" description="PPIase FKBP-type" evidence="7">
    <location>
        <begin position="200"/>
        <end position="305"/>
    </location>
</feature>
<dbReference type="EC" id="5.2.1.8" evidence="3 6"/>
<gene>
    <name evidence="8" type="ORF">IDJ75_18455</name>
</gene>
<organism evidence="8 9">
    <name type="scientific">Mucilaginibacter rigui</name>
    <dbReference type="NCBI Taxonomy" id="534635"/>
    <lineage>
        <taxon>Bacteria</taxon>
        <taxon>Pseudomonadati</taxon>
        <taxon>Bacteroidota</taxon>
        <taxon>Sphingobacteriia</taxon>
        <taxon>Sphingobacteriales</taxon>
        <taxon>Sphingobacteriaceae</taxon>
        <taxon>Mucilaginibacter</taxon>
    </lineage>
</organism>
<proteinExistence type="inferred from homology"/>
<dbReference type="InterPro" id="IPR001179">
    <property type="entry name" value="PPIase_FKBP_dom"/>
</dbReference>
<accession>A0ABR7X9P7</accession>
<name>A0ABR7X9P7_9SPHI</name>
<keyword evidence="4 6" id="KW-0697">Rotamase</keyword>
<dbReference type="Proteomes" id="UP000618754">
    <property type="component" value="Unassembled WGS sequence"/>
</dbReference>
<comment type="catalytic activity">
    <reaction evidence="1 6">
        <text>[protein]-peptidylproline (omega=180) = [protein]-peptidylproline (omega=0)</text>
        <dbReference type="Rhea" id="RHEA:16237"/>
        <dbReference type="Rhea" id="RHEA-COMP:10747"/>
        <dbReference type="Rhea" id="RHEA-COMP:10748"/>
        <dbReference type="ChEBI" id="CHEBI:83833"/>
        <dbReference type="ChEBI" id="CHEBI:83834"/>
        <dbReference type="EC" id="5.2.1.8"/>
    </reaction>
</comment>
<dbReference type="PANTHER" id="PTHR43811">
    <property type="entry name" value="FKBP-TYPE PEPTIDYL-PROLYL CIS-TRANS ISOMERASE FKPA"/>
    <property type="match status" value="1"/>
</dbReference>
<dbReference type="SUPFAM" id="SSF54534">
    <property type="entry name" value="FKBP-like"/>
    <property type="match status" value="2"/>
</dbReference>
<evidence type="ECO:0000256" key="6">
    <source>
        <dbReference type="PROSITE-ProRule" id="PRU00277"/>
    </source>
</evidence>
<keyword evidence="5 6" id="KW-0413">Isomerase</keyword>
<evidence type="ECO:0000256" key="5">
    <source>
        <dbReference type="ARBA" id="ARBA00023235"/>
    </source>
</evidence>
<evidence type="ECO:0000256" key="4">
    <source>
        <dbReference type="ARBA" id="ARBA00023110"/>
    </source>
</evidence>
<comment type="similarity">
    <text evidence="2">Belongs to the FKBP-type PPIase family.</text>
</comment>
<sequence>MRKNLMIIAAAALGLASCKGGFKQADGGLLYNIRTDKSGPTIKPGDFVSLNLVLKTEGDSVLGSTYELGRPAPQIMEKNPRKGDVTSAFLFLSEGDSATVKLAIDSMFKKGAPRPPGIKGKYLVYEIKVEKVIARGNQTEPVFNAHITDYFKAQGELVKKQEPAKIKKYVEDKKLKTTTTASGLQYEITKTGAGPNAVTGDTVVVNYAGRLLNGKLFDTSIKEVALKETKQFDPRRTYEPIKLVVGAVGPGSVIKGWDEGLQLLNKGAKATLVIPSELGWGEQGAPPMIGAFSPVTFDVEMVNIIKPNPNAPKPKAAPAPAVK</sequence>
<dbReference type="Pfam" id="PF00254">
    <property type="entry name" value="FKBP_C"/>
    <property type="match status" value="1"/>
</dbReference>
<evidence type="ECO:0000256" key="2">
    <source>
        <dbReference type="ARBA" id="ARBA00006577"/>
    </source>
</evidence>
<evidence type="ECO:0000313" key="9">
    <source>
        <dbReference type="Proteomes" id="UP000618754"/>
    </source>
</evidence>
<dbReference type="InterPro" id="IPR046357">
    <property type="entry name" value="PPIase_dom_sf"/>
</dbReference>
<evidence type="ECO:0000256" key="3">
    <source>
        <dbReference type="ARBA" id="ARBA00013194"/>
    </source>
</evidence>
<evidence type="ECO:0000256" key="1">
    <source>
        <dbReference type="ARBA" id="ARBA00000971"/>
    </source>
</evidence>
<evidence type="ECO:0000313" key="8">
    <source>
        <dbReference type="EMBL" id="MBD1387277.1"/>
    </source>
</evidence>
<dbReference type="PROSITE" id="PS50059">
    <property type="entry name" value="FKBP_PPIASE"/>
    <property type="match status" value="1"/>
</dbReference>
<dbReference type="GO" id="GO:0016853">
    <property type="term" value="F:isomerase activity"/>
    <property type="evidence" value="ECO:0007669"/>
    <property type="project" value="UniProtKB-KW"/>
</dbReference>
<reference evidence="8 9" key="1">
    <citation type="submission" date="2020-09" db="EMBL/GenBank/DDBJ databases">
        <title>Novel species of Mucilaginibacter isolated from a glacier on the Tibetan Plateau.</title>
        <authorList>
            <person name="Liu Q."/>
            <person name="Xin Y.-H."/>
        </authorList>
    </citation>
    <scope>NUCLEOTIDE SEQUENCE [LARGE SCALE GENOMIC DNA]</scope>
    <source>
        <strain evidence="8 9">CGMCC 1.13878</strain>
    </source>
</reference>
<dbReference type="PROSITE" id="PS51257">
    <property type="entry name" value="PROKAR_LIPOPROTEIN"/>
    <property type="match status" value="1"/>
</dbReference>
<dbReference type="PANTHER" id="PTHR43811:SF19">
    <property type="entry name" value="39 KDA FK506-BINDING NUCLEAR PROTEIN"/>
    <property type="match status" value="1"/>
</dbReference>
<protein>
    <recommendedName>
        <fullName evidence="3 6">peptidylprolyl isomerase</fullName>
        <ecNumber evidence="3 6">5.2.1.8</ecNumber>
    </recommendedName>
</protein>
<dbReference type="EMBL" id="JACWMW010000004">
    <property type="protein sequence ID" value="MBD1387277.1"/>
    <property type="molecule type" value="Genomic_DNA"/>
</dbReference>
<evidence type="ECO:0000259" key="7">
    <source>
        <dbReference type="PROSITE" id="PS50059"/>
    </source>
</evidence>
<comment type="caution">
    <text evidence="8">The sequence shown here is derived from an EMBL/GenBank/DDBJ whole genome shotgun (WGS) entry which is preliminary data.</text>
</comment>
<dbReference type="RefSeq" id="WP_191177114.1">
    <property type="nucleotide sequence ID" value="NZ_JACWMW010000004.1"/>
</dbReference>
<dbReference type="Gene3D" id="3.10.50.40">
    <property type="match status" value="2"/>
</dbReference>